<evidence type="ECO:0000313" key="4">
    <source>
        <dbReference type="WBParaSite" id="Hba_10633"/>
    </source>
</evidence>
<dbReference type="Pfam" id="PF08445">
    <property type="entry name" value="FR47"/>
    <property type="match status" value="1"/>
</dbReference>
<keyword evidence="1" id="KW-0808">Transferase</keyword>
<dbReference type="EC" id="2.3.1.-" evidence="1"/>
<dbReference type="InterPro" id="IPR016181">
    <property type="entry name" value="Acyl_CoA_acyltransferase"/>
</dbReference>
<dbReference type="Gene3D" id="3.40.630.30">
    <property type="match status" value="1"/>
</dbReference>
<proteinExistence type="inferred from homology"/>
<dbReference type="GO" id="GO:0047961">
    <property type="term" value="F:glycine N-acyltransferase activity"/>
    <property type="evidence" value="ECO:0007669"/>
    <property type="project" value="InterPro"/>
</dbReference>
<comment type="similarity">
    <text evidence="1">Belongs to the glycine N-acyltransferase family.</text>
</comment>
<evidence type="ECO:0000313" key="3">
    <source>
        <dbReference type="Proteomes" id="UP000095283"/>
    </source>
</evidence>
<feature type="domain" description="GCN5-related N-acetyltransferase Rv2170-like" evidence="2">
    <location>
        <begin position="52"/>
        <end position="112"/>
    </location>
</feature>
<dbReference type="SUPFAM" id="SSF55729">
    <property type="entry name" value="Acyl-CoA N-acyltransferases (Nat)"/>
    <property type="match status" value="1"/>
</dbReference>
<organism evidence="3 4">
    <name type="scientific">Heterorhabditis bacteriophora</name>
    <name type="common">Entomopathogenic nematode worm</name>
    <dbReference type="NCBI Taxonomy" id="37862"/>
    <lineage>
        <taxon>Eukaryota</taxon>
        <taxon>Metazoa</taxon>
        <taxon>Ecdysozoa</taxon>
        <taxon>Nematoda</taxon>
        <taxon>Chromadorea</taxon>
        <taxon>Rhabditida</taxon>
        <taxon>Rhabditina</taxon>
        <taxon>Rhabditomorpha</taxon>
        <taxon>Strongyloidea</taxon>
        <taxon>Heterorhabditidae</taxon>
        <taxon>Heterorhabditis</taxon>
    </lineage>
</organism>
<dbReference type="Proteomes" id="UP000095283">
    <property type="component" value="Unplaced"/>
</dbReference>
<accession>A0A1I7WZR4</accession>
<dbReference type="WBParaSite" id="Hba_10633">
    <property type="protein sequence ID" value="Hba_10633"/>
    <property type="gene ID" value="Hba_10633"/>
</dbReference>
<sequence length="141" mass="16148">MTKTWKYSEDGGLEQTKNLCKFKNVTRVTCLNVDDFLRLKLECFPSVCIRFKGKLAGFYMYEHLGYLNHQLVFEEHRGKGLGAILELVLSQKCIRHGINVCKLVEIGNAPVIAATKRSKYWTTAKEEDGNDVVIDFWNIDA</sequence>
<name>A0A1I7WZR4_HETBA</name>
<evidence type="ECO:0000256" key="1">
    <source>
        <dbReference type="RuleBase" id="RU368002"/>
    </source>
</evidence>
<evidence type="ECO:0000259" key="2">
    <source>
        <dbReference type="Pfam" id="PF08445"/>
    </source>
</evidence>
<dbReference type="PANTHER" id="PTHR15298:SF1">
    <property type="entry name" value="GLYCINE N-ACYLTRANSFERASE-LIKE PROTEIN"/>
    <property type="match status" value="1"/>
</dbReference>
<dbReference type="AlphaFoldDB" id="A0A1I7WZR4"/>
<dbReference type="PANTHER" id="PTHR15298">
    <property type="entry name" value="L-COA N-ACYLTRANSFERASE-RELATED"/>
    <property type="match status" value="1"/>
</dbReference>
<keyword evidence="1" id="KW-0012">Acyltransferase</keyword>
<keyword evidence="3" id="KW-1185">Reference proteome</keyword>
<dbReference type="InterPro" id="IPR010313">
    <property type="entry name" value="Glycine_N-acyltransferase"/>
</dbReference>
<protein>
    <recommendedName>
        <fullName evidence="1">Glycine N-acyltransferase-like protein</fullName>
        <ecNumber evidence="1">2.3.1.-</ecNumber>
    </recommendedName>
</protein>
<dbReference type="GO" id="GO:0005739">
    <property type="term" value="C:mitochondrion"/>
    <property type="evidence" value="ECO:0007669"/>
    <property type="project" value="InterPro"/>
</dbReference>
<dbReference type="InterPro" id="IPR013653">
    <property type="entry name" value="GCN5-like_dom"/>
</dbReference>
<reference evidence="4" key="1">
    <citation type="submission" date="2016-11" db="UniProtKB">
        <authorList>
            <consortium name="WormBaseParasite"/>
        </authorList>
    </citation>
    <scope>IDENTIFICATION</scope>
</reference>